<dbReference type="Pfam" id="PF17405">
    <property type="entry name" value="Nrap_D4"/>
    <property type="match status" value="1"/>
</dbReference>
<feature type="domain" description="Nrap protein" evidence="7">
    <location>
        <begin position="178"/>
        <end position="320"/>
    </location>
</feature>
<dbReference type="PANTHER" id="PTHR17972:SF0">
    <property type="entry name" value="NUCLEOLAR PROTEIN 6"/>
    <property type="match status" value="1"/>
</dbReference>
<feature type="compositionally biased region" description="Basic residues" evidence="6">
    <location>
        <begin position="1"/>
        <end position="12"/>
    </location>
</feature>
<sequence length="1119" mass="126015">MAPISPKRRKLHHNNDEADSASEGFESGGDDVGSQSSADERTTTAPLKQMQARAKHVKDIDESALYSGGLYKSNMFKLQIDEMLAQVQPNYEKRMPGVNEALHRLKSLIEAIEDREMLPISDAIKMLHKAHKIVVPFPDPKPDKNAAYKLAYAKPSKINVVGSYAIKTMIKSDSALSVDMVVVMPPSIFQEKDFLNYRYFYKRAYYLACIAAGLQSTAPDEFTWTFEYLNGNSLHPILVAKLNSKKTKSESHFEIHIIPAAPESFFADSKLRPTKNSIRPKNGPENQPTTLPPSPFYNASLKSDCNFEPYLKLLHSASKQESGFKDACILGRIWLRQRGFGSSISNGGFGHFEWAALTALLLKGGGPKGHAFLSPGYSSYQMFKAVLQFVSTTDLANKPQLYEAADFVPTKSDTPMFFDGPRGQNILFKMTPWSYELLREEAKITVEMLNDSTFDQFDSTFIVRTAQHLQKFDCLVRVPIPTTSPETFSCDHKPHLASFSGRLFEVLREGLTDRVSFIDIRGPDLPPWSPKSPCPEIGEQSSLLVAVLFNPANIDRLVDHGPSAEEKKKAAKFQKFWGEKAELRRFKDGSIRESLVWSPGSSYAIFQDIFTYLIKRHFEPEMSKSLTFVGEGFEKLLPGYGQGAKAFDALKQAFNSFERQIRDLDGLPLQLRQLSAIDPQLRYSSIDYPLFNPRQPLEKPADVLIQFEGSGRWPDDIIAIQRTKIAFLLKIGSLLREVDDSITTKLGLENEDQPLKNCAFLDIVYESGASFRLRIHNDREQTLLERQVKDKLLDQRTREDAASALSTYKRTFLQLPLHTQSIATHCTRFPLLSSTIRLVKMWFDCHMLSRHISEELIELLVARIFLQPHPWRAPSSAMCGFLRTLLFIARWDWRSTPLIVDFTGTLTSNEVTSINTRLEAWRKIDPGMNRTVIFAASNHDTTGTAFTDKGPSKVVAARMTALARSACKLLKDQGMDLNPKSLFVTSTTDYDFVIHLAPKFAGESVRKSSTKHKFKNLEVQSDVNLELVGYQPVQLYLNELEKLYTSTIVFFHSAVAGSTIAGLWNPQTLASRSFKVNLPYASKLTMGTDKGEVELDKDAILAEIARLGGDMVLRIEVHR</sequence>
<dbReference type="GO" id="GO:0032545">
    <property type="term" value="C:CURI complex"/>
    <property type="evidence" value="ECO:0007669"/>
    <property type="project" value="TreeGrafter"/>
</dbReference>
<keyword evidence="4 5" id="KW-0539">Nucleus</keyword>
<keyword evidence="5" id="KW-0698">rRNA processing</keyword>
<feature type="domain" description="Nrap protein" evidence="12">
    <location>
        <begin position="988"/>
        <end position="1115"/>
    </location>
</feature>
<dbReference type="GeneID" id="36571958"/>
<dbReference type="InterPro" id="IPR035368">
    <property type="entry name" value="Nrap_D3"/>
</dbReference>
<protein>
    <recommendedName>
        <fullName evidence="5">U3 small nucleolar RNA-associated protein 22</fullName>
    </recommendedName>
</protein>
<dbReference type="Pfam" id="PF17403">
    <property type="entry name" value="Nrap_D2"/>
    <property type="match status" value="1"/>
</dbReference>
<evidence type="ECO:0000313" key="13">
    <source>
        <dbReference type="EMBL" id="PSS09235.1"/>
    </source>
</evidence>
<dbReference type="RefSeq" id="XP_024717533.1">
    <property type="nucleotide sequence ID" value="XM_024863877.1"/>
</dbReference>
<name>A0A2T3AS83_AMORE</name>
<feature type="domain" description="Nrap protein" evidence="8">
    <location>
        <begin position="324"/>
        <end position="463"/>
    </location>
</feature>
<dbReference type="InterPro" id="IPR005554">
    <property type="entry name" value="NOL6/Upt22"/>
</dbReference>
<dbReference type="Pfam" id="PF17406">
    <property type="entry name" value="Nrap_D5"/>
    <property type="match status" value="1"/>
</dbReference>
<dbReference type="GO" id="GO:0034456">
    <property type="term" value="C:UTP-C complex"/>
    <property type="evidence" value="ECO:0007669"/>
    <property type="project" value="TreeGrafter"/>
</dbReference>
<dbReference type="EMBL" id="KZ679017">
    <property type="protein sequence ID" value="PSS09235.1"/>
    <property type="molecule type" value="Genomic_DNA"/>
</dbReference>
<dbReference type="InterPro" id="IPR035367">
    <property type="entry name" value="Nrap_D2"/>
</dbReference>
<dbReference type="AlphaFoldDB" id="A0A2T3AS83"/>
<dbReference type="PANTHER" id="PTHR17972">
    <property type="entry name" value="NUCLEOLAR RNA-ASSOCIATED PROTEIN"/>
    <property type="match status" value="1"/>
</dbReference>
<dbReference type="STRING" id="857342.A0A2T3AS83"/>
<comment type="subcellular location">
    <subcellularLocation>
        <location evidence="1 5">Nucleus</location>
        <location evidence="1 5">Nucleolus</location>
    </subcellularLocation>
</comment>
<dbReference type="InterPro" id="IPR035369">
    <property type="entry name" value="Nrap_D4"/>
</dbReference>
<keyword evidence="5" id="KW-0687">Ribonucleoprotein</keyword>
<evidence type="ECO:0000256" key="3">
    <source>
        <dbReference type="ARBA" id="ARBA00022884"/>
    </source>
</evidence>
<dbReference type="Gene3D" id="3.30.70.3030">
    <property type="match status" value="1"/>
</dbReference>
<dbReference type="Pfam" id="PF17407">
    <property type="entry name" value="Nrap_D6"/>
    <property type="match status" value="1"/>
</dbReference>
<dbReference type="Pfam" id="PF03813">
    <property type="entry name" value="Nrap"/>
    <property type="match status" value="1"/>
</dbReference>
<evidence type="ECO:0000259" key="12">
    <source>
        <dbReference type="Pfam" id="PF17407"/>
    </source>
</evidence>
<dbReference type="Proteomes" id="UP000241818">
    <property type="component" value="Unassembled WGS sequence"/>
</dbReference>
<dbReference type="InParanoid" id="A0A2T3AS83"/>
<evidence type="ECO:0000259" key="7">
    <source>
        <dbReference type="Pfam" id="PF03813"/>
    </source>
</evidence>
<dbReference type="Pfam" id="PF17404">
    <property type="entry name" value="Nrap_D3"/>
    <property type="match status" value="1"/>
</dbReference>
<evidence type="ECO:0000256" key="4">
    <source>
        <dbReference type="ARBA" id="ARBA00023242"/>
    </source>
</evidence>
<dbReference type="OrthoDB" id="10251401at2759"/>
<dbReference type="GO" id="GO:0003723">
    <property type="term" value="F:RNA binding"/>
    <property type="evidence" value="ECO:0007669"/>
    <property type="project" value="UniProtKB-KW"/>
</dbReference>
<organism evidence="13 14">
    <name type="scientific">Amorphotheca resinae ATCC 22711</name>
    <dbReference type="NCBI Taxonomy" id="857342"/>
    <lineage>
        <taxon>Eukaryota</taxon>
        <taxon>Fungi</taxon>
        <taxon>Dikarya</taxon>
        <taxon>Ascomycota</taxon>
        <taxon>Pezizomycotina</taxon>
        <taxon>Leotiomycetes</taxon>
        <taxon>Helotiales</taxon>
        <taxon>Amorphothecaceae</taxon>
        <taxon>Amorphotheca</taxon>
    </lineage>
</organism>
<evidence type="ECO:0000313" key="14">
    <source>
        <dbReference type="Proteomes" id="UP000241818"/>
    </source>
</evidence>
<dbReference type="FunCoup" id="A0A2T3AS83">
    <property type="interactions" value="955"/>
</dbReference>
<evidence type="ECO:0000256" key="2">
    <source>
        <dbReference type="ARBA" id="ARBA00006674"/>
    </source>
</evidence>
<feature type="domain" description="Nrap protein" evidence="9">
    <location>
        <begin position="469"/>
        <end position="618"/>
    </location>
</feature>
<keyword evidence="5" id="KW-0690">Ribosome biogenesis</keyword>
<evidence type="ECO:0000256" key="1">
    <source>
        <dbReference type="ARBA" id="ARBA00004604"/>
    </source>
</evidence>
<dbReference type="InterPro" id="IPR035370">
    <property type="entry name" value="Nrap_D5"/>
</dbReference>
<comment type="similarity">
    <text evidence="2 5">Belongs to the NRAP family.</text>
</comment>
<dbReference type="Gene3D" id="1.10.1410.10">
    <property type="match status" value="2"/>
</dbReference>
<evidence type="ECO:0000256" key="6">
    <source>
        <dbReference type="SAM" id="MobiDB-lite"/>
    </source>
</evidence>
<feature type="domain" description="Nrap protein" evidence="10">
    <location>
        <begin position="640"/>
        <end position="827"/>
    </location>
</feature>
<feature type="region of interest" description="Disordered" evidence="6">
    <location>
        <begin position="1"/>
        <end position="54"/>
    </location>
</feature>
<dbReference type="GO" id="GO:0006364">
    <property type="term" value="P:rRNA processing"/>
    <property type="evidence" value="ECO:0007669"/>
    <property type="project" value="UniProtKB-KW"/>
</dbReference>
<dbReference type="FunFam" id="1.10.1410.10:FF:000014">
    <property type="entry name" value="U3 small nucleolar RNA-associated protein 22"/>
    <property type="match status" value="1"/>
</dbReference>
<evidence type="ECO:0000259" key="8">
    <source>
        <dbReference type="Pfam" id="PF17403"/>
    </source>
</evidence>
<evidence type="ECO:0000259" key="10">
    <source>
        <dbReference type="Pfam" id="PF17405"/>
    </source>
</evidence>
<proteinExistence type="inferred from homology"/>
<keyword evidence="3 5" id="KW-0694">RNA-binding</keyword>
<dbReference type="InterPro" id="IPR035371">
    <property type="entry name" value="Nrap_D6"/>
</dbReference>
<evidence type="ECO:0000259" key="9">
    <source>
        <dbReference type="Pfam" id="PF17404"/>
    </source>
</evidence>
<dbReference type="GO" id="GO:0032040">
    <property type="term" value="C:small-subunit processome"/>
    <property type="evidence" value="ECO:0007669"/>
    <property type="project" value="TreeGrafter"/>
</dbReference>
<evidence type="ECO:0000259" key="11">
    <source>
        <dbReference type="Pfam" id="PF17406"/>
    </source>
</evidence>
<accession>A0A2T3AS83</accession>
<dbReference type="InterPro" id="IPR035082">
    <property type="entry name" value="Nrap_D1"/>
</dbReference>
<dbReference type="GO" id="GO:0006409">
    <property type="term" value="P:tRNA export from nucleus"/>
    <property type="evidence" value="ECO:0007669"/>
    <property type="project" value="TreeGrafter"/>
</dbReference>
<gene>
    <name evidence="13" type="ORF">M430DRAFT_184563</name>
</gene>
<evidence type="ECO:0000256" key="5">
    <source>
        <dbReference type="RuleBase" id="RU364032"/>
    </source>
</evidence>
<feature type="domain" description="Nrap protein" evidence="11">
    <location>
        <begin position="829"/>
        <end position="984"/>
    </location>
</feature>
<keyword evidence="14" id="KW-1185">Reference proteome</keyword>
<reference evidence="13 14" key="1">
    <citation type="journal article" date="2018" name="New Phytol.">
        <title>Comparative genomics and transcriptomics depict ericoid mycorrhizal fungi as versatile saprotrophs and plant mutualists.</title>
        <authorList>
            <person name="Martino E."/>
            <person name="Morin E."/>
            <person name="Grelet G.A."/>
            <person name="Kuo A."/>
            <person name="Kohler A."/>
            <person name="Daghino S."/>
            <person name="Barry K.W."/>
            <person name="Cichocki N."/>
            <person name="Clum A."/>
            <person name="Dockter R.B."/>
            <person name="Hainaut M."/>
            <person name="Kuo R.C."/>
            <person name="LaButti K."/>
            <person name="Lindahl B.D."/>
            <person name="Lindquist E.A."/>
            <person name="Lipzen A."/>
            <person name="Khouja H.R."/>
            <person name="Magnuson J."/>
            <person name="Murat C."/>
            <person name="Ohm R.A."/>
            <person name="Singer S.W."/>
            <person name="Spatafora J.W."/>
            <person name="Wang M."/>
            <person name="Veneault-Fourrey C."/>
            <person name="Henrissat B."/>
            <person name="Grigoriev I.V."/>
            <person name="Martin F.M."/>
            <person name="Perotto S."/>
        </authorList>
    </citation>
    <scope>NUCLEOTIDE SEQUENCE [LARGE SCALE GENOMIC DNA]</scope>
    <source>
        <strain evidence="13 14">ATCC 22711</strain>
    </source>
</reference>